<proteinExistence type="predicted"/>
<dbReference type="AlphaFoldDB" id="A0A1A9V540"/>
<evidence type="ECO:0000313" key="2">
    <source>
        <dbReference type="Proteomes" id="UP000078200"/>
    </source>
</evidence>
<keyword evidence="2" id="KW-1185">Reference proteome</keyword>
<evidence type="ECO:0000313" key="1">
    <source>
        <dbReference type="EnsemblMetazoa" id="GAUT026211-PA"/>
    </source>
</evidence>
<protein>
    <submittedName>
        <fullName evidence="1">Uncharacterized protein</fullName>
    </submittedName>
</protein>
<dbReference type="VEuPathDB" id="VectorBase:GAUT026211"/>
<dbReference type="EnsemblMetazoa" id="GAUT026211-RA">
    <property type="protein sequence ID" value="GAUT026211-PA"/>
    <property type="gene ID" value="GAUT026211"/>
</dbReference>
<reference evidence="1" key="1">
    <citation type="submission" date="2020-05" db="UniProtKB">
        <authorList>
            <consortium name="EnsemblMetazoa"/>
        </authorList>
    </citation>
    <scope>IDENTIFICATION</scope>
    <source>
        <strain evidence="1">TTRI</strain>
    </source>
</reference>
<organism evidence="1 2">
    <name type="scientific">Glossina austeni</name>
    <name type="common">Savannah tsetse fly</name>
    <dbReference type="NCBI Taxonomy" id="7395"/>
    <lineage>
        <taxon>Eukaryota</taxon>
        <taxon>Metazoa</taxon>
        <taxon>Ecdysozoa</taxon>
        <taxon>Arthropoda</taxon>
        <taxon>Hexapoda</taxon>
        <taxon>Insecta</taxon>
        <taxon>Pterygota</taxon>
        <taxon>Neoptera</taxon>
        <taxon>Endopterygota</taxon>
        <taxon>Diptera</taxon>
        <taxon>Brachycera</taxon>
        <taxon>Muscomorpha</taxon>
        <taxon>Hippoboscoidea</taxon>
        <taxon>Glossinidae</taxon>
        <taxon>Glossina</taxon>
    </lineage>
</organism>
<accession>A0A1A9V540</accession>
<dbReference type="Proteomes" id="UP000078200">
    <property type="component" value="Unassembled WGS sequence"/>
</dbReference>
<sequence>MCHSLPECGKSLEKECHDPRTAFYYCDLSITIPCGDNYKRDYNYDRIPCAVRIFNVLARLARTSTVVPRHYGFYRRPTTEDFIKDFSCIVRKGPQGHHVQSSIPKYNGKTYYLIT</sequence>
<name>A0A1A9V540_GLOAU</name>